<dbReference type="NCBIfam" id="NF004939">
    <property type="entry name" value="PRK06292.1-1"/>
    <property type="match status" value="1"/>
</dbReference>
<keyword evidence="7" id="KW-0560">Oxidoreductase</keyword>
<dbReference type="PRINTS" id="PR00368">
    <property type="entry name" value="FADPNR"/>
</dbReference>
<dbReference type="PANTHER" id="PTHR43014">
    <property type="entry name" value="MERCURIC REDUCTASE"/>
    <property type="match status" value="1"/>
</dbReference>
<evidence type="ECO:0000256" key="1">
    <source>
        <dbReference type="ARBA" id="ARBA00001974"/>
    </source>
</evidence>
<dbReference type="Pfam" id="PF02852">
    <property type="entry name" value="Pyr_redox_dim"/>
    <property type="match status" value="1"/>
</dbReference>
<organism evidence="7 8">
    <name type="scientific">Spectribacter acetivorans</name>
    <dbReference type="NCBI Taxonomy" id="3075603"/>
    <lineage>
        <taxon>Bacteria</taxon>
        <taxon>Pseudomonadati</taxon>
        <taxon>Pseudomonadota</taxon>
        <taxon>Gammaproteobacteria</taxon>
        <taxon>Salinisphaerales</taxon>
        <taxon>Salinisphaeraceae</taxon>
        <taxon>Spectribacter</taxon>
    </lineage>
</organism>
<dbReference type="RefSeq" id="WP_311658763.1">
    <property type="nucleotide sequence ID" value="NZ_JAVRHY010000006.1"/>
</dbReference>
<evidence type="ECO:0000313" key="7">
    <source>
        <dbReference type="EMBL" id="MDT0618609.1"/>
    </source>
</evidence>
<dbReference type="GO" id="GO:0004148">
    <property type="term" value="F:dihydrolipoyl dehydrogenase (NADH) activity"/>
    <property type="evidence" value="ECO:0007669"/>
    <property type="project" value="UniProtKB-EC"/>
</dbReference>
<dbReference type="Proteomes" id="UP001259982">
    <property type="component" value="Unassembled WGS sequence"/>
</dbReference>
<proteinExistence type="inferred from homology"/>
<sequence>MQEKQVDVAIIGSGTAGLNARSVVDKAGGSWALIESGAYGTTCARVGCMPSKLLIAAADAAHEIHAAGLFGVYVDDVRIDGEQVLDRVRRERDRFAGFVVKDTQALPAEHRLSGEARFVGPTTLEVGDHTRVTANAVVIAAGSDPFIPPPFDAIRKHVITNDDVFELERLPKSLAVVGTGIIGLELGQAMARLGLHVVFFARSTDLGPLTDPDVKAAVFAQMDSELNLRLSTSIIDAARTDQGVQIQWRDAEDAEHEEIFDTVLVAAGRRPNIPDLNLAATGLELNSRGMPPWDPSTAQCGDLPIFLAGDASAHIPLLHEAADEGRIAGENAMQYPDIVAHARRTPLAVVFTDPQIAMAGQRYADLNTNDTEIGAVSFDDQGRARVMGRNRGLLRIYARRRCGTLLGAEMFGPRMEHIAHLLAWAIQQKLTVQQALEMPFYHPVVEEGLRTALRDLAYKLKVADSLRCEDMAEAPGC</sequence>
<evidence type="ECO:0000256" key="2">
    <source>
        <dbReference type="ARBA" id="ARBA00007532"/>
    </source>
</evidence>
<feature type="domain" description="FAD/NAD(P)-binding" evidence="6">
    <location>
        <begin position="7"/>
        <end position="325"/>
    </location>
</feature>
<protein>
    <submittedName>
        <fullName evidence="7">Dihydrolipoyl dehydrogenase</fullName>
        <ecNumber evidence="7">1.8.1.4</ecNumber>
    </submittedName>
</protein>
<dbReference type="Gene3D" id="3.50.50.60">
    <property type="entry name" value="FAD/NAD(P)-binding domain"/>
    <property type="match status" value="2"/>
</dbReference>
<dbReference type="EC" id="1.8.1.4" evidence="7"/>
<comment type="cofactor">
    <cofactor evidence="1">
        <name>FAD</name>
        <dbReference type="ChEBI" id="CHEBI:57692"/>
    </cofactor>
</comment>
<evidence type="ECO:0000259" key="5">
    <source>
        <dbReference type="Pfam" id="PF02852"/>
    </source>
</evidence>
<comment type="caution">
    <text evidence="7">The sequence shown here is derived from an EMBL/GenBank/DDBJ whole genome shotgun (WGS) entry which is preliminary data.</text>
</comment>
<dbReference type="EMBL" id="JAVRHY010000006">
    <property type="protein sequence ID" value="MDT0618609.1"/>
    <property type="molecule type" value="Genomic_DNA"/>
</dbReference>
<gene>
    <name evidence="7" type="ORF">RM531_08965</name>
</gene>
<feature type="domain" description="Pyridine nucleotide-disulphide oxidoreductase dimerisation" evidence="5">
    <location>
        <begin position="348"/>
        <end position="452"/>
    </location>
</feature>
<dbReference type="InterPro" id="IPR016156">
    <property type="entry name" value="FAD/NAD-linked_Rdtase_dimer_sf"/>
</dbReference>
<dbReference type="InterPro" id="IPR036188">
    <property type="entry name" value="FAD/NAD-bd_sf"/>
</dbReference>
<dbReference type="InterPro" id="IPR004099">
    <property type="entry name" value="Pyr_nucl-diS_OxRdtase_dimer"/>
</dbReference>
<keyword evidence="8" id="KW-1185">Reference proteome</keyword>
<name>A0ABU3B825_9GAMM</name>
<evidence type="ECO:0000313" key="8">
    <source>
        <dbReference type="Proteomes" id="UP001259982"/>
    </source>
</evidence>
<comment type="similarity">
    <text evidence="2">Belongs to the class-I pyridine nucleotide-disulfide oxidoreductase family.</text>
</comment>
<evidence type="ECO:0000259" key="6">
    <source>
        <dbReference type="Pfam" id="PF07992"/>
    </source>
</evidence>
<dbReference type="InterPro" id="IPR023753">
    <property type="entry name" value="FAD/NAD-binding_dom"/>
</dbReference>
<keyword evidence="3" id="KW-0285">Flavoprotein</keyword>
<dbReference type="SUPFAM" id="SSF51905">
    <property type="entry name" value="FAD/NAD(P)-binding domain"/>
    <property type="match status" value="1"/>
</dbReference>
<dbReference type="PRINTS" id="PR00411">
    <property type="entry name" value="PNDRDTASEI"/>
</dbReference>
<dbReference type="Gene3D" id="3.30.390.30">
    <property type="match status" value="1"/>
</dbReference>
<evidence type="ECO:0000256" key="4">
    <source>
        <dbReference type="ARBA" id="ARBA00022827"/>
    </source>
</evidence>
<keyword evidence="4" id="KW-0274">FAD</keyword>
<reference evidence="7 8" key="1">
    <citation type="submission" date="2023-09" db="EMBL/GenBank/DDBJ databases">
        <authorList>
            <person name="Rey-Velasco X."/>
        </authorList>
    </citation>
    <scope>NUCLEOTIDE SEQUENCE [LARGE SCALE GENOMIC DNA]</scope>
    <source>
        <strain evidence="7 8">P385</strain>
    </source>
</reference>
<dbReference type="Pfam" id="PF07992">
    <property type="entry name" value="Pyr_redox_2"/>
    <property type="match status" value="1"/>
</dbReference>
<accession>A0ABU3B825</accession>
<dbReference type="PANTHER" id="PTHR43014:SF4">
    <property type="entry name" value="PYRIDINE NUCLEOTIDE-DISULFIDE OXIDOREDUCTASE RCLA-RELATED"/>
    <property type="match status" value="1"/>
</dbReference>
<evidence type="ECO:0000256" key="3">
    <source>
        <dbReference type="ARBA" id="ARBA00022630"/>
    </source>
</evidence>
<dbReference type="PIRSF" id="PIRSF000350">
    <property type="entry name" value="Mercury_reductase_MerA"/>
    <property type="match status" value="1"/>
</dbReference>
<dbReference type="InterPro" id="IPR001100">
    <property type="entry name" value="Pyr_nuc-diS_OxRdtase"/>
</dbReference>
<dbReference type="SUPFAM" id="SSF55424">
    <property type="entry name" value="FAD/NAD-linked reductases, dimerisation (C-terminal) domain"/>
    <property type="match status" value="1"/>
</dbReference>